<protein>
    <submittedName>
        <fullName evidence="1">Uncharacterized protein</fullName>
    </submittedName>
</protein>
<accession>A0A9D4R884</accession>
<evidence type="ECO:0000313" key="1">
    <source>
        <dbReference type="EMBL" id="KAH3857387.1"/>
    </source>
</evidence>
<name>A0A9D4R884_DREPO</name>
<reference evidence="1" key="1">
    <citation type="journal article" date="2019" name="bioRxiv">
        <title>The Genome of the Zebra Mussel, Dreissena polymorpha: A Resource for Invasive Species Research.</title>
        <authorList>
            <person name="McCartney M.A."/>
            <person name="Auch B."/>
            <person name="Kono T."/>
            <person name="Mallez S."/>
            <person name="Zhang Y."/>
            <person name="Obille A."/>
            <person name="Becker A."/>
            <person name="Abrahante J.E."/>
            <person name="Garbe J."/>
            <person name="Badalamenti J.P."/>
            <person name="Herman A."/>
            <person name="Mangelson H."/>
            <person name="Liachko I."/>
            <person name="Sullivan S."/>
            <person name="Sone E.D."/>
            <person name="Koren S."/>
            <person name="Silverstein K.A.T."/>
            <person name="Beckman K.B."/>
            <person name="Gohl D.M."/>
        </authorList>
    </citation>
    <scope>NUCLEOTIDE SEQUENCE</scope>
    <source>
        <strain evidence="1">Duluth1</strain>
        <tissue evidence="1">Whole animal</tissue>
    </source>
</reference>
<organism evidence="1 2">
    <name type="scientific">Dreissena polymorpha</name>
    <name type="common">Zebra mussel</name>
    <name type="synonym">Mytilus polymorpha</name>
    <dbReference type="NCBI Taxonomy" id="45954"/>
    <lineage>
        <taxon>Eukaryota</taxon>
        <taxon>Metazoa</taxon>
        <taxon>Spiralia</taxon>
        <taxon>Lophotrochozoa</taxon>
        <taxon>Mollusca</taxon>
        <taxon>Bivalvia</taxon>
        <taxon>Autobranchia</taxon>
        <taxon>Heteroconchia</taxon>
        <taxon>Euheterodonta</taxon>
        <taxon>Imparidentia</taxon>
        <taxon>Neoheterodontei</taxon>
        <taxon>Myida</taxon>
        <taxon>Dreissenoidea</taxon>
        <taxon>Dreissenidae</taxon>
        <taxon>Dreissena</taxon>
    </lineage>
</organism>
<comment type="caution">
    <text evidence="1">The sequence shown here is derived from an EMBL/GenBank/DDBJ whole genome shotgun (WGS) entry which is preliminary data.</text>
</comment>
<gene>
    <name evidence="1" type="ORF">DPMN_099994</name>
</gene>
<sequence length="70" mass="8072">MWNAVRDVFLGKDIKGCCFYLRKVNNLGLKTAYERREGVHQYVRKLMALPFLIGTHIFPAFRALKNVAAT</sequence>
<dbReference type="EMBL" id="JAIWYP010000003">
    <property type="protein sequence ID" value="KAH3857387.1"/>
    <property type="molecule type" value="Genomic_DNA"/>
</dbReference>
<proteinExistence type="predicted"/>
<evidence type="ECO:0000313" key="2">
    <source>
        <dbReference type="Proteomes" id="UP000828390"/>
    </source>
</evidence>
<keyword evidence="2" id="KW-1185">Reference proteome</keyword>
<dbReference type="Proteomes" id="UP000828390">
    <property type="component" value="Unassembled WGS sequence"/>
</dbReference>
<dbReference type="AlphaFoldDB" id="A0A9D4R884"/>
<reference evidence="1" key="2">
    <citation type="submission" date="2020-11" db="EMBL/GenBank/DDBJ databases">
        <authorList>
            <person name="McCartney M.A."/>
            <person name="Auch B."/>
            <person name="Kono T."/>
            <person name="Mallez S."/>
            <person name="Becker A."/>
            <person name="Gohl D.M."/>
            <person name="Silverstein K.A.T."/>
            <person name="Koren S."/>
            <person name="Bechman K.B."/>
            <person name="Herman A."/>
            <person name="Abrahante J.E."/>
            <person name="Garbe J."/>
        </authorList>
    </citation>
    <scope>NUCLEOTIDE SEQUENCE</scope>
    <source>
        <strain evidence="1">Duluth1</strain>
        <tissue evidence="1">Whole animal</tissue>
    </source>
</reference>